<feature type="binding site" evidence="9 11">
    <location>
        <position position="78"/>
    </location>
    <ligand>
        <name>Zn(2+)</name>
        <dbReference type="ChEBI" id="CHEBI:29105"/>
        <label>1</label>
    </ligand>
</feature>
<dbReference type="GO" id="GO:0043171">
    <property type="term" value="P:peptide catabolic process"/>
    <property type="evidence" value="ECO:0007669"/>
    <property type="project" value="UniProtKB-UniRule"/>
</dbReference>
<dbReference type="KEGG" id="aacx:DEACI_1074"/>
<comment type="catalytic activity">
    <reaction evidence="1 9">
        <text>Release of the N-terminal residue from a tripeptide.</text>
        <dbReference type="EC" id="3.4.11.4"/>
    </reaction>
</comment>
<dbReference type="PIRSF" id="PIRSF037215">
    <property type="entry name" value="Peptidase_M20B"/>
    <property type="match status" value="1"/>
</dbReference>
<evidence type="ECO:0000256" key="11">
    <source>
        <dbReference type="PIRSR" id="PIRSR037215-2"/>
    </source>
</evidence>
<evidence type="ECO:0000259" key="12">
    <source>
        <dbReference type="Pfam" id="PF07687"/>
    </source>
</evidence>
<dbReference type="AlphaFoldDB" id="A0A8S0WWP2"/>
<feature type="binding site" evidence="9 11">
    <location>
        <position position="176"/>
    </location>
    <ligand>
        <name>Zn(2+)</name>
        <dbReference type="ChEBI" id="CHEBI:29105"/>
        <label>2</label>
    </ligand>
</feature>
<evidence type="ECO:0000256" key="7">
    <source>
        <dbReference type="ARBA" id="ARBA00022833"/>
    </source>
</evidence>
<dbReference type="Pfam" id="PF07687">
    <property type="entry name" value="M20_dimer"/>
    <property type="match status" value="1"/>
</dbReference>
<dbReference type="EMBL" id="LR746496">
    <property type="protein sequence ID" value="CAA7600421.1"/>
    <property type="molecule type" value="Genomic_DNA"/>
</dbReference>
<keyword evidence="15" id="KW-1185">Reference proteome</keyword>
<feature type="binding site" evidence="9 11">
    <location>
        <position position="141"/>
    </location>
    <ligand>
        <name>Zn(2+)</name>
        <dbReference type="ChEBI" id="CHEBI:29105"/>
        <label>1</label>
    </ligand>
</feature>
<evidence type="ECO:0000256" key="9">
    <source>
        <dbReference type="HAMAP-Rule" id="MF_00550"/>
    </source>
</evidence>
<keyword evidence="4 9" id="KW-0645">Protease</keyword>
<feature type="binding site" evidence="9 11">
    <location>
        <position position="380"/>
    </location>
    <ligand>
        <name>Zn(2+)</name>
        <dbReference type="ChEBI" id="CHEBI:29105"/>
        <label>2</label>
    </ligand>
</feature>
<gene>
    <name evidence="9" type="primary">pepT</name>
    <name evidence="14" type="ORF">DEACI_1004</name>
    <name evidence="13" type="ORF">DEACI_1074</name>
</gene>
<dbReference type="GO" id="GO:0008270">
    <property type="term" value="F:zinc ion binding"/>
    <property type="evidence" value="ECO:0007669"/>
    <property type="project" value="UniProtKB-UniRule"/>
</dbReference>
<accession>A0A8S0WWP2</accession>
<dbReference type="RefSeq" id="WP_240984098.1">
    <property type="nucleotide sequence ID" value="NZ_CDGJ01000032.1"/>
</dbReference>
<evidence type="ECO:0000256" key="1">
    <source>
        <dbReference type="ARBA" id="ARBA00000870"/>
    </source>
</evidence>
<dbReference type="NCBIfam" id="TIGR01882">
    <property type="entry name" value="peptidase-T"/>
    <property type="match status" value="1"/>
</dbReference>
<evidence type="ECO:0000256" key="3">
    <source>
        <dbReference type="ARBA" id="ARBA00022438"/>
    </source>
</evidence>
<sequence>MSQVTERFLRYVQFDTRSEEEAPGSPSTPGQMVLANALAAELETLGLSEVSCDEHGYVYATLPANITQPAAAVGFVAHMDTSPEVSGAQIKPRLFENYDGKPLLLNETLNVVLSPEDFPDLLKYKGETLITTDGTTLLGADDKAGIAEIVTAAEYLIQHPELPHGTLCFAFTPDEEVGRGTDFFNLDKFPVDFAYTVDGGPLGELEFENFNAAKAKIVITGRNVHPGTAKGKMLNSLLLAAEFIALLPPDETPAQTEGYVGFYHLTGIRGEVEQTRLNYLIRDFDQVRFAQRKAVIENIARTLGKKYPQATFEVEIKDQYYNMKEKIAPVQHIVDTAFQAMQAAKITPVVNPVRGGTDGAALSYKGLPTPNLFTGGHNFHGRYEFIPVESMEKAVETLLKIVELYSRRD</sequence>
<name>A0A8S0WWP2_9FIRM</name>
<dbReference type="InterPro" id="IPR001261">
    <property type="entry name" value="ArgE/DapE_CS"/>
</dbReference>
<evidence type="ECO:0000256" key="10">
    <source>
        <dbReference type="PIRSR" id="PIRSR037215-1"/>
    </source>
</evidence>
<evidence type="ECO:0000256" key="8">
    <source>
        <dbReference type="ARBA" id="ARBA00023049"/>
    </source>
</evidence>
<feature type="binding site" evidence="9 11">
    <location>
        <position position="198"/>
    </location>
    <ligand>
        <name>Zn(2+)</name>
        <dbReference type="ChEBI" id="CHEBI:29105"/>
        <label>1</label>
    </ligand>
</feature>
<feature type="domain" description="Peptidase M20 dimerisation" evidence="12">
    <location>
        <begin position="208"/>
        <end position="309"/>
    </location>
</feature>
<evidence type="ECO:0000256" key="2">
    <source>
        <dbReference type="ARBA" id="ARBA00009692"/>
    </source>
</evidence>
<evidence type="ECO:0000313" key="13">
    <source>
        <dbReference type="EMBL" id="CAA7600421.1"/>
    </source>
</evidence>
<dbReference type="InterPro" id="IPR010161">
    <property type="entry name" value="Peptidase_M20B"/>
</dbReference>
<keyword evidence="6 9" id="KW-0378">Hydrolase</keyword>
<dbReference type="Gene3D" id="3.30.70.360">
    <property type="match status" value="1"/>
</dbReference>
<dbReference type="Proteomes" id="UP001071230">
    <property type="component" value="Unassembled WGS sequence"/>
</dbReference>
<organism evidence="13">
    <name type="scientific">Acididesulfobacillus acetoxydans</name>
    <dbReference type="NCBI Taxonomy" id="1561005"/>
    <lineage>
        <taxon>Bacteria</taxon>
        <taxon>Bacillati</taxon>
        <taxon>Bacillota</taxon>
        <taxon>Clostridia</taxon>
        <taxon>Eubacteriales</taxon>
        <taxon>Peptococcaceae</taxon>
        <taxon>Acididesulfobacillus</taxon>
    </lineage>
</organism>
<dbReference type="HAMAP" id="MF_00550">
    <property type="entry name" value="Aminopeptidase_M20"/>
    <property type="match status" value="1"/>
</dbReference>
<dbReference type="InterPro" id="IPR036264">
    <property type="entry name" value="Bact_exopeptidase_dim_dom"/>
</dbReference>
<dbReference type="GO" id="GO:0005829">
    <property type="term" value="C:cytosol"/>
    <property type="evidence" value="ECO:0007669"/>
    <property type="project" value="TreeGrafter"/>
</dbReference>
<keyword evidence="7 9" id="KW-0862">Zinc</keyword>
<reference evidence="13" key="2">
    <citation type="submission" date="2020-01" db="EMBL/GenBank/DDBJ databases">
        <authorList>
            <person name="Hornung B."/>
        </authorList>
    </citation>
    <scope>NUCLEOTIDE SEQUENCE</scope>
    <source>
        <strain evidence="13">PacBioINE</strain>
    </source>
</reference>
<proteinExistence type="inferred from homology"/>
<dbReference type="EMBL" id="CDGJ01000032">
    <property type="protein sequence ID" value="CEJ06555.1"/>
    <property type="molecule type" value="Genomic_DNA"/>
</dbReference>
<keyword evidence="9" id="KW-0963">Cytoplasm</keyword>
<dbReference type="CDD" id="cd03892">
    <property type="entry name" value="M20_peptT"/>
    <property type="match status" value="1"/>
</dbReference>
<dbReference type="Gene3D" id="3.40.630.10">
    <property type="entry name" value="Zn peptidases"/>
    <property type="match status" value="1"/>
</dbReference>
<comment type="subcellular location">
    <subcellularLocation>
        <location evidence="9">Cytoplasm</location>
    </subcellularLocation>
</comment>
<dbReference type="PANTHER" id="PTHR42994">
    <property type="entry name" value="PEPTIDASE T"/>
    <property type="match status" value="1"/>
</dbReference>
<dbReference type="PROSITE" id="PS00759">
    <property type="entry name" value="ARGE_DAPE_CPG2_2"/>
    <property type="match status" value="1"/>
</dbReference>
<evidence type="ECO:0000256" key="6">
    <source>
        <dbReference type="ARBA" id="ARBA00022801"/>
    </source>
</evidence>
<keyword evidence="5 9" id="KW-0479">Metal-binding</keyword>
<dbReference type="GO" id="GO:0006508">
    <property type="term" value="P:proteolysis"/>
    <property type="evidence" value="ECO:0007669"/>
    <property type="project" value="UniProtKB-UniRule"/>
</dbReference>
<keyword evidence="8 9" id="KW-0482">Metalloprotease</keyword>
<dbReference type="InterPro" id="IPR011650">
    <property type="entry name" value="Peptidase_M20_dimer"/>
</dbReference>
<evidence type="ECO:0000256" key="4">
    <source>
        <dbReference type="ARBA" id="ARBA00022670"/>
    </source>
</evidence>
<dbReference type="InterPro" id="IPR002933">
    <property type="entry name" value="Peptidase_M20"/>
</dbReference>
<comment type="cofactor">
    <cofactor evidence="9 11">
        <name>Zn(2+)</name>
        <dbReference type="ChEBI" id="CHEBI:29105"/>
    </cofactor>
    <text evidence="9 11">Binds 2 Zn(2+) ions per subunit.</text>
</comment>
<feature type="active site" description="Proton acceptor" evidence="9 10">
    <location>
        <position position="175"/>
    </location>
</feature>
<protein>
    <recommendedName>
        <fullName evidence="9">Peptidase T</fullName>
        <ecNumber evidence="9">3.4.11.4</ecNumber>
    </recommendedName>
    <alternativeName>
        <fullName evidence="9">Aminotripeptidase</fullName>
        <shortName evidence="9">Tripeptidase</shortName>
    </alternativeName>
    <alternativeName>
        <fullName evidence="9">Tripeptide aminopeptidase</fullName>
    </alternativeName>
</protein>
<dbReference type="SUPFAM" id="SSF53187">
    <property type="entry name" value="Zn-dependent exopeptidases"/>
    <property type="match status" value="1"/>
</dbReference>
<feature type="active site" evidence="9 10">
    <location>
        <position position="80"/>
    </location>
</feature>
<dbReference type="GO" id="GO:0045148">
    <property type="term" value="F:tripeptide aminopeptidase activity"/>
    <property type="evidence" value="ECO:0007669"/>
    <property type="project" value="UniProtKB-UniRule"/>
</dbReference>
<dbReference type="NCBIfam" id="NF009920">
    <property type="entry name" value="PRK13381.1"/>
    <property type="match status" value="1"/>
</dbReference>
<reference evidence="14" key="1">
    <citation type="submission" date="2014-11" db="EMBL/GenBank/DDBJ databases">
        <authorList>
            <person name="Hornung B.V."/>
        </authorList>
    </citation>
    <scope>NUCLEOTIDE SEQUENCE</scope>
    <source>
        <strain evidence="14">INE</strain>
    </source>
</reference>
<evidence type="ECO:0000313" key="14">
    <source>
        <dbReference type="EMBL" id="CEJ06555.1"/>
    </source>
</evidence>
<dbReference type="Proteomes" id="UP000836597">
    <property type="component" value="Chromosome"/>
</dbReference>
<feature type="binding site" evidence="9 11">
    <location>
        <position position="141"/>
    </location>
    <ligand>
        <name>Zn(2+)</name>
        <dbReference type="ChEBI" id="CHEBI:29105"/>
        <label>2</label>
    </ligand>
</feature>
<dbReference type="Pfam" id="PF01546">
    <property type="entry name" value="Peptidase_M20"/>
    <property type="match status" value="1"/>
</dbReference>
<dbReference type="NCBIfam" id="NF003976">
    <property type="entry name" value="PRK05469.1"/>
    <property type="match status" value="1"/>
</dbReference>
<dbReference type="PROSITE" id="PS00758">
    <property type="entry name" value="ARGE_DAPE_CPG2_1"/>
    <property type="match status" value="1"/>
</dbReference>
<dbReference type="GO" id="GO:0008237">
    <property type="term" value="F:metallopeptidase activity"/>
    <property type="evidence" value="ECO:0007669"/>
    <property type="project" value="UniProtKB-KW"/>
</dbReference>
<evidence type="ECO:0000313" key="15">
    <source>
        <dbReference type="Proteomes" id="UP001071230"/>
    </source>
</evidence>
<keyword evidence="3 9" id="KW-0031">Aminopeptidase</keyword>
<evidence type="ECO:0000256" key="5">
    <source>
        <dbReference type="ARBA" id="ARBA00022723"/>
    </source>
</evidence>
<comment type="similarity">
    <text evidence="2 9">Belongs to the peptidase M20B family.</text>
</comment>
<comment type="function">
    <text evidence="9">Cleaves the N-terminal amino acid of tripeptides.</text>
</comment>
<dbReference type="EC" id="3.4.11.4" evidence="9"/>
<dbReference type="SUPFAM" id="SSF55031">
    <property type="entry name" value="Bacterial exopeptidase dimerisation domain"/>
    <property type="match status" value="1"/>
</dbReference>
<dbReference type="PANTHER" id="PTHR42994:SF1">
    <property type="entry name" value="PEPTIDASE T"/>
    <property type="match status" value="1"/>
</dbReference>